<gene>
    <name evidence="1" type="ORF">HF844_09075</name>
</gene>
<dbReference type="EMBL" id="JABAGI010000024">
    <property type="protein sequence ID" value="NME62932.1"/>
    <property type="molecule type" value="Genomic_DNA"/>
</dbReference>
<sequence>MKSAYETSVCPHDDGTVSVKSGVFIVYAVPAATMNISDGPSEYLDYWNPDG</sequence>
<evidence type="ECO:0000313" key="1">
    <source>
        <dbReference type="EMBL" id="NME62932.1"/>
    </source>
</evidence>
<reference evidence="1 2" key="1">
    <citation type="submission" date="2020-04" db="EMBL/GenBank/DDBJ databases">
        <authorList>
            <person name="Hitch T.C.A."/>
            <person name="Wylensek D."/>
            <person name="Clavel T."/>
        </authorList>
    </citation>
    <scope>NUCLEOTIDE SEQUENCE [LARGE SCALE GENOMIC DNA]</scope>
    <source>
        <strain evidence="1 2">BSM-130-P53-3C</strain>
    </source>
</reference>
<proteinExistence type="predicted"/>
<organism evidence="1 2">
    <name type="scientific">Bifidobacterium thermophilum</name>
    <dbReference type="NCBI Taxonomy" id="33905"/>
    <lineage>
        <taxon>Bacteria</taxon>
        <taxon>Bacillati</taxon>
        <taxon>Actinomycetota</taxon>
        <taxon>Actinomycetes</taxon>
        <taxon>Bifidobacteriales</taxon>
        <taxon>Bifidobacteriaceae</taxon>
        <taxon>Bifidobacterium</taxon>
    </lineage>
</organism>
<name>A0A7X9NSV7_9BIFI</name>
<dbReference type="AlphaFoldDB" id="A0A7X9NSV7"/>
<protein>
    <submittedName>
        <fullName evidence="1">Uncharacterized protein</fullName>
    </submittedName>
</protein>
<evidence type="ECO:0000313" key="2">
    <source>
        <dbReference type="Proteomes" id="UP000588369"/>
    </source>
</evidence>
<dbReference type="RefSeq" id="WP_168984656.1">
    <property type="nucleotide sequence ID" value="NZ_JABAGI010000024.1"/>
</dbReference>
<dbReference type="Proteomes" id="UP000588369">
    <property type="component" value="Unassembled WGS sequence"/>
</dbReference>
<accession>A0A7X9NSV7</accession>
<comment type="caution">
    <text evidence="1">The sequence shown here is derived from an EMBL/GenBank/DDBJ whole genome shotgun (WGS) entry which is preliminary data.</text>
</comment>